<dbReference type="SUPFAM" id="SSF53822">
    <property type="entry name" value="Periplasmic binding protein-like I"/>
    <property type="match status" value="1"/>
</dbReference>
<dbReference type="PANTHER" id="PTHR46847:SF1">
    <property type="entry name" value="D-ALLOSE-BINDING PERIPLASMIC PROTEIN-RELATED"/>
    <property type="match status" value="1"/>
</dbReference>
<proteinExistence type="inferred from homology"/>
<evidence type="ECO:0000313" key="6">
    <source>
        <dbReference type="EMBL" id="MCW5320598.1"/>
    </source>
</evidence>
<comment type="subcellular location">
    <subcellularLocation>
        <location evidence="1">Cell envelope</location>
    </subcellularLocation>
</comment>
<dbReference type="InterPro" id="IPR028082">
    <property type="entry name" value="Peripla_BP_I"/>
</dbReference>
<evidence type="ECO:0000256" key="4">
    <source>
        <dbReference type="SAM" id="SignalP"/>
    </source>
</evidence>
<name>A0ABT3KQK2_9BURK</name>
<keyword evidence="3 4" id="KW-0732">Signal</keyword>
<feature type="signal peptide" evidence="4">
    <location>
        <begin position="1"/>
        <end position="31"/>
    </location>
</feature>
<dbReference type="RefSeq" id="WP_010106513.1">
    <property type="nucleotide sequence ID" value="NZ_QZCW01000001.1"/>
</dbReference>
<sequence length="336" mass="35929">MHRITTGKTVRAFAAAIGSIGLLTMAAPAAAQSEQPLKFSYVIHSSASNPFWQAVKKGMDEACTQVQAQCRMIFTQTEGAVPELVSNLQAAMVGKPDALVVTIVDDKAIEPVLRDARSKGITVLAANVDHSQGAKGSVRQSFIGQGFDAAGYALGQKLAEKFPKTGPINVLVGISAPGQNWSEQRGAGIMRFLADYKAANSGRSVAWKRIDSGTDLAVTAERVGSYLNANPDTTAYFDTGLWHAGVAKVLKDRGVPPGKILLGGFDIVPDVLNGMKAGYIQVEVDQQPFLQGYLPVIQAHLMKKYKLSAWDVETGKGLLLPEQVDSVIDLSKKGYR</sequence>
<feature type="chain" id="PRO_5046625435" evidence="4">
    <location>
        <begin position="32"/>
        <end position="336"/>
    </location>
</feature>
<gene>
    <name evidence="6" type="ORF">D5039_05215</name>
</gene>
<dbReference type="Pfam" id="PF13407">
    <property type="entry name" value="Peripla_BP_4"/>
    <property type="match status" value="1"/>
</dbReference>
<evidence type="ECO:0000256" key="3">
    <source>
        <dbReference type="ARBA" id="ARBA00022729"/>
    </source>
</evidence>
<comment type="caution">
    <text evidence="6">The sequence shown here is derived from an EMBL/GenBank/DDBJ whole genome shotgun (WGS) entry which is preliminary data.</text>
</comment>
<dbReference type="CDD" id="cd19965">
    <property type="entry name" value="PBP1_ABC_sugar_binding-like"/>
    <property type="match status" value="1"/>
</dbReference>
<evidence type="ECO:0000259" key="5">
    <source>
        <dbReference type="Pfam" id="PF13407"/>
    </source>
</evidence>
<dbReference type="InterPro" id="IPR025997">
    <property type="entry name" value="SBP_2_dom"/>
</dbReference>
<accession>A0ABT3KQK2</accession>
<dbReference type="Proteomes" id="UP001208935">
    <property type="component" value="Unassembled WGS sequence"/>
</dbReference>
<keyword evidence="7" id="KW-1185">Reference proteome</keyword>
<reference evidence="7" key="1">
    <citation type="submission" date="2023-07" db="EMBL/GenBank/DDBJ databases">
        <title>Verminephrobacter genomes.</title>
        <authorList>
            <person name="Lund M.B."/>
        </authorList>
    </citation>
    <scope>NUCLEOTIDE SEQUENCE [LARGE SCALE GENOMIC DNA]</scope>
    <source>
        <strain evidence="7">AtM5-05</strain>
    </source>
</reference>
<evidence type="ECO:0000256" key="2">
    <source>
        <dbReference type="ARBA" id="ARBA00007639"/>
    </source>
</evidence>
<evidence type="ECO:0000256" key="1">
    <source>
        <dbReference type="ARBA" id="ARBA00004196"/>
    </source>
</evidence>
<dbReference type="PANTHER" id="PTHR46847">
    <property type="entry name" value="D-ALLOSE-BINDING PERIPLASMIC PROTEIN-RELATED"/>
    <property type="match status" value="1"/>
</dbReference>
<evidence type="ECO:0000313" key="7">
    <source>
        <dbReference type="Proteomes" id="UP001208935"/>
    </source>
</evidence>
<comment type="similarity">
    <text evidence="2">Belongs to the bacterial solute-binding protein 2 family.</text>
</comment>
<protein>
    <submittedName>
        <fullName evidence="6">Sugar ABC transporter substrate-binding protein</fullName>
    </submittedName>
</protein>
<dbReference type="EMBL" id="QZCW01000001">
    <property type="protein sequence ID" value="MCW5320598.1"/>
    <property type="molecule type" value="Genomic_DNA"/>
</dbReference>
<organism evidence="6 7">
    <name type="scientific">Verminephrobacter aporrectodeae subsp. tuberculatae</name>
    <dbReference type="NCBI Taxonomy" id="1110392"/>
    <lineage>
        <taxon>Bacteria</taxon>
        <taxon>Pseudomonadati</taxon>
        <taxon>Pseudomonadota</taxon>
        <taxon>Betaproteobacteria</taxon>
        <taxon>Burkholderiales</taxon>
        <taxon>Comamonadaceae</taxon>
        <taxon>Verminephrobacter</taxon>
    </lineage>
</organism>
<dbReference type="Gene3D" id="3.40.50.2300">
    <property type="match status" value="2"/>
</dbReference>
<feature type="domain" description="Periplasmic binding protein" evidence="5">
    <location>
        <begin position="42"/>
        <end position="299"/>
    </location>
</feature>